<organism evidence="2 3">
    <name type="scientific">Amycolatopsis alba DSM 44262</name>
    <dbReference type="NCBI Taxonomy" id="1125972"/>
    <lineage>
        <taxon>Bacteria</taxon>
        <taxon>Bacillati</taxon>
        <taxon>Actinomycetota</taxon>
        <taxon>Actinomycetes</taxon>
        <taxon>Pseudonocardiales</taxon>
        <taxon>Pseudonocardiaceae</taxon>
        <taxon>Amycolatopsis</taxon>
    </lineage>
</organism>
<reference evidence="2 3" key="1">
    <citation type="submission" date="2017-07" db="EMBL/GenBank/DDBJ databases">
        <title>Amycolatopsis alba DSM 44262 Genome sequencing and assembly.</title>
        <authorList>
            <person name="Kaur N."/>
            <person name="Mayilraj S."/>
        </authorList>
    </citation>
    <scope>NUCLEOTIDE SEQUENCE [LARGE SCALE GENOMIC DNA]</scope>
    <source>
        <strain evidence="2 3">DSM 44262</strain>
    </source>
</reference>
<gene>
    <name evidence="2" type="ORF">CFP75_33380</name>
</gene>
<feature type="transmembrane region" description="Helical" evidence="1">
    <location>
        <begin position="7"/>
        <end position="28"/>
    </location>
</feature>
<dbReference type="AlphaFoldDB" id="A0A229RDS9"/>
<feature type="transmembrane region" description="Helical" evidence="1">
    <location>
        <begin position="161"/>
        <end position="181"/>
    </location>
</feature>
<feature type="transmembrane region" description="Helical" evidence="1">
    <location>
        <begin position="48"/>
        <end position="71"/>
    </location>
</feature>
<keyword evidence="1" id="KW-0812">Transmembrane</keyword>
<dbReference type="EMBL" id="NMQU01000112">
    <property type="protein sequence ID" value="OXM44816.1"/>
    <property type="molecule type" value="Genomic_DNA"/>
</dbReference>
<keyword evidence="3" id="KW-1185">Reference proteome</keyword>
<comment type="caution">
    <text evidence="2">The sequence shown here is derived from an EMBL/GenBank/DDBJ whole genome shotgun (WGS) entry which is preliminary data.</text>
</comment>
<feature type="transmembrane region" description="Helical" evidence="1">
    <location>
        <begin position="129"/>
        <end position="149"/>
    </location>
</feature>
<feature type="transmembrane region" description="Helical" evidence="1">
    <location>
        <begin position="83"/>
        <end position="104"/>
    </location>
</feature>
<dbReference type="Proteomes" id="UP000215563">
    <property type="component" value="Unassembled WGS sequence"/>
</dbReference>
<feature type="transmembrane region" description="Helical" evidence="1">
    <location>
        <begin position="187"/>
        <end position="209"/>
    </location>
</feature>
<sequence length="225" mass="23223">MDSLRKTAVVAGTFYLITFVSIPILALYGPVRDRNYILGSGPDTAVFVGGLLESIVAIAGIGTAVALYPVVKRQHEGVALGFVSARVLEAASNGVGVAALLAVVTLRRTGTGADGVVTGQALVALHDQAFLLGQSLIPALNAVLLGYLLYKSRLVPRALPLLGFAGAPLLIVSTTLTMLGLKEMSSAWSALAALPIALWEFSLGVWLIVKGFNPSPLTTGTAGVT</sequence>
<name>A0A229RDS9_AMYAL</name>
<dbReference type="InterPro" id="IPR025495">
    <property type="entry name" value="DUF4386"/>
</dbReference>
<dbReference type="RefSeq" id="WP_020634962.1">
    <property type="nucleotide sequence ID" value="NZ_KB913032.1"/>
</dbReference>
<keyword evidence="1" id="KW-1133">Transmembrane helix</keyword>
<protein>
    <submittedName>
        <fullName evidence="2">DUF4386 domain-containing protein</fullName>
    </submittedName>
</protein>
<dbReference type="OrthoDB" id="1176146at2"/>
<keyword evidence="1" id="KW-0472">Membrane</keyword>
<evidence type="ECO:0000313" key="2">
    <source>
        <dbReference type="EMBL" id="OXM44816.1"/>
    </source>
</evidence>
<proteinExistence type="predicted"/>
<accession>A0A229RDS9</accession>
<dbReference type="Pfam" id="PF14329">
    <property type="entry name" value="DUF4386"/>
    <property type="match status" value="1"/>
</dbReference>
<evidence type="ECO:0000256" key="1">
    <source>
        <dbReference type="SAM" id="Phobius"/>
    </source>
</evidence>
<evidence type="ECO:0000313" key="3">
    <source>
        <dbReference type="Proteomes" id="UP000215563"/>
    </source>
</evidence>